<keyword evidence="1" id="KW-0805">Transcription regulation</keyword>
<keyword evidence="2" id="KW-0238">DNA-binding</keyword>
<protein>
    <recommendedName>
        <fullName evidence="4">HTH marR-type domain-containing protein</fullName>
    </recommendedName>
</protein>
<dbReference type="PANTHER" id="PTHR42756:SF1">
    <property type="entry name" value="TRANSCRIPTIONAL REPRESSOR OF EMRAB OPERON"/>
    <property type="match status" value="1"/>
</dbReference>
<dbReference type="PROSITE" id="PS01117">
    <property type="entry name" value="HTH_MARR_1"/>
    <property type="match status" value="1"/>
</dbReference>
<evidence type="ECO:0000256" key="3">
    <source>
        <dbReference type="ARBA" id="ARBA00023163"/>
    </source>
</evidence>
<evidence type="ECO:0000259" key="4">
    <source>
        <dbReference type="PROSITE" id="PS50995"/>
    </source>
</evidence>
<keyword evidence="3" id="KW-0804">Transcription</keyword>
<comment type="caution">
    <text evidence="5">The sequence shown here is derived from an EMBL/GenBank/DDBJ whole genome shotgun (WGS) entry which is preliminary data.</text>
</comment>
<proteinExistence type="predicted"/>
<organism evidence="5">
    <name type="scientific">bioreactor metagenome</name>
    <dbReference type="NCBI Taxonomy" id="1076179"/>
    <lineage>
        <taxon>unclassified sequences</taxon>
        <taxon>metagenomes</taxon>
        <taxon>ecological metagenomes</taxon>
    </lineage>
</organism>
<feature type="domain" description="HTH marR-type" evidence="4">
    <location>
        <begin position="5"/>
        <end position="139"/>
    </location>
</feature>
<dbReference type="InterPro" id="IPR023187">
    <property type="entry name" value="Tscrpt_reg_MarR-type_CS"/>
</dbReference>
<accession>A0A645DS02</accession>
<dbReference type="InterPro" id="IPR036390">
    <property type="entry name" value="WH_DNA-bd_sf"/>
</dbReference>
<evidence type="ECO:0000313" key="5">
    <source>
        <dbReference type="EMBL" id="MPM92117.1"/>
    </source>
</evidence>
<dbReference type="PRINTS" id="PR00598">
    <property type="entry name" value="HTHMARR"/>
</dbReference>
<dbReference type="GO" id="GO:0003677">
    <property type="term" value="F:DNA binding"/>
    <property type="evidence" value="ECO:0007669"/>
    <property type="project" value="UniProtKB-KW"/>
</dbReference>
<name>A0A645DS02_9ZZZZ</name>
<dbReference type="InterPro" id="IPR000835">
    <property type="entry name" value="HTH_MarR-typ"/>
</dbReference>
<dbReference type="AlphaFoldDB" id="A0A645DS02"/>
<dbReference type="SMART" id="SM00347">
    <property type="entry name" value="HTH_MARR"/>
    <property type="match status" value="1"/>
</dbReference>
<dbReference type="PROSITE" id="PS50995">
    <property type="entry name" value="HTH_MARR_2"/>
    <property type="match status" value="1"/>
</dbReference>
<dbReference type="InterPro" id="IPR036388">
    <property type="entry name" value="WH-like_DNA-bd_sf"/>
</dbReference>
<reference evidence="5" key="1">
    <citation type="submission" date="2019-08" db="EMBL/GenBank/DDBJ databases">
        <authorList>
            <person name="Kucharzyk K."/>
            <person name="Murdoch R.W."/>
            <person name="Higgins S."/>
            <person name="Loffler F."/>
        </authorList>
    </citation>
    <scope>NUCLEOTIDE SEQUENCE</scope>
</reference>
<dbReference type="EMBL" id="VSSQ01039103">
    <property type="protein sequence ID" value="MPM92117.1"/>
    <property type="molecule type" value="Genomic_DNA"/>
</dbReference>
<dbReference type="GO" id="GO:0003700">
    <property type="term" value="F:DNA-binding transcription factor activity"/>
    <property type="evidence" value="ECO:0007669"/>
    <property type="project" value="InterPro"/>
</dbReference>
<dbReference type="Pfam" id="PF01047">
    <property type="entry name" value="MarR"/>
    <property type="match status" value="1"/>
</dbReference>
<evidence type="ECO:0000256" key="2">
    <source>
        <dbReference type="ARBA" id="ARBA00023125"/>
    </source>
</evidence>
<gene>
    <name evidence="5" type="ORF">SDC9_139251</name>
</gene>
<dbReference type="SUPFAM" id="SSF46785">
    <property type="entry name" value="Winged helix' DNA-binding domain"/>
    <property type="match status" value="1"/>
</dbReference>
<sequence>MLQIFDSICLLLAKAEQKHHNYTKKILINEGLNITPGQMAVLYTLYNGDGITITELSKRCYMDNSTLTGVIDRLEKASLVMRSEHPEDRRQLVIDLTENAKGMEKQIHAVMNLISKDMLAECTEEEIAVFRKVLLNIFDKL</sequence>
<evidence type="ECO:0000256" key="1">
    <source>
        <dbReference type="ARBA" id="ARBA00023015"/>
    </source>
</evidence>
<dbReference type="PANTHER" id="PTHR42756">
    <property type="entry name" value="TRANSCRIPTIONAL REGULATOR, MARR"/>
    <property type="match status" value="1"/>
</dbReference>
<dbReference type="Gene3D" id="1.10.10.10">
    <property type="entry name" value="Winged helix-like DNA-binding domain superfamily/Winged helix DNA-binding domain"/>
    <property type="match status" value="1"/>
</dbReference>